<sequence>MATEGGPPRTSMFIPRNKAQLAGEGEYRAGLLIPLLPEREDSGIDSEETGYEQRRGRRVRRASDGDESAETSSSEDDGGMKKQWARCVESNDSNLDGSWKASREEFPMLPWPGHPRRVSQHEPPHPRTSPSRSSPPLSEVELTASDEDDASVVELVIPSLNTQANNGQQRYRCEESRKTTSGSSLARRGNYGKNRLIMERSVAEWARGVGDQRERQSRLKPRRGCTCPRSRLTTYVTIRTVSPQPPRHLPPNRPRGRPTRAHPTPPPPIAYRLITRTEPPAARVVQ</sequence>
<evidence type="ECO:0000313" key="3">
    <source>
        <dbReference type="Proteomes" id="UP000837857"/>
    </source>
</evidence>
<reference evidence="2" key="1">
    <citation type="submission" date="2022-03" db="EMBL/GenBank/DDBJ databases">
        <authorList>
            <person name="Martin H S."/>
        </authorList>
    </citation>
    <scope>NUCLEOTIDE SEQUENCE</scope>
</reference>
<evidence type="ECO:0000256" key="1">
    <source>
        <dbReference type="SAM" id="MobiDB-lite"/>
    </source>
</evidence>
<organism evidence="2 3">
    <name type="scientific">Iphiclides podalirius</name>
    <name type="common">scarce swallowtail</name>
    <dbReference type="NCBI Taxonomy" id="110791"/>
    <lineage>
        <taxon>Eukaryota</taxon>
        <taxon>Metazoa</taxon>
        <taxon>Ecdysozoa</taxon>
        <taxon>Arthropoda</taxon>
        <taxon>Hexapoda</taxon>
        <taxon>Insecta</taxon>
        <taxon>Pterygota</taxon>
        <taxon>Neoptera</taxon>
        <taxon>Endopterygota</taxon>
        <taxon>Lepidoptera</taxon>
        <taxon>Glossata</taxon>
        <taxon>Ditrysia</taxon>
        <taxon>Papilionoidea</taxon>
        <taxon>Papilionidae</taxon>
        <taxon>Papilioninae</taxon>
        <taxon>Iphiclides</taxon>
    </lineage>
</organism>
<proteinExistence type="predicted"/>
<keyword evidence="3" id="KW-1185">Reference proteome</keyword>
<feature type="region of interest" description="Disordered" evidence="1">
    <location>
        <begin position="206"/>
        <end position="226"/>
    </location>
</feature>
<accession>A0ABN8HW64</accession>
<protein>
    <submittedName>
        <fullName evidence="2">Uncharacterized protein</fullName>
    </submittedName>
</protein>
<feature type="non-terminal residue" evidence="2">
    <location>
        <position position="1"/>
    </location>
</feature>
<gene>
    <name evidence="2" type="ORF">IPOD504_LOCUS3741</name>
</gene>
<dbReference type="EMBL" id="OW152826">
    <property type="protein sequence ID" value="CAH2042326.1"/>
    <property type="molecule type" value="Genomic_DNA"/>
</dbReference>
<evidence type="ECO:0000313" key="2">
    <source>
        <dbReference type="EMBL" id="CAH2042326.1"/>
    </source>
</evidence>
<feature type="region of interest" description="Disordered" evidence="1">
    <location>
        <begin position="35"/>
        <end position="192"/>
    </location>
</feature>
<feature type="compositionally biased region" description="Low complexity" evidence="1">
    <location>
        <begin position="128"/>
        <end position="138"/>
    </location>
</feature>
<feature type="compositionally biased region" description="Polar residues" evidence="1">
    <location>
        <begin position="159"/>
        <end position="169"/>
    </location>
</feature>
<dbReference type="Proteomes" id="UP000837857">
    <property type="component" value="Chromosome 14"/>
</dbReference>
<name>A0ABN8HW64_9NEOP</name>
<feature type="region of interest" description="Disordered" evidence="1">
    <location>
        <begin position="239"/>
        <end position="271"/>
    </location>
</feature>
<feature type="compositionally biased region" description="Pro residues" evidence="1">
    <location>
        <begin position="243"/>
        <end position="253"/>
    </location>
</feature>
<feature type="compositionally biased region" description="Acidic residues" evidence="1">
    <location>
        <begin position="65"/>
        <end position="77"/>
    </location>
</feature>